<dbReference type="InterPro" id="IPR036047">
    <property type="entry name" value="F-box-like_dom_sf"/>
</dbReference>
<organism evidence="2 3">
    <name type="scientific">Stereum hirsutum (strain FP-91666)</name>
    <name type="common">White-rot fungus</name>
    <dbReference type="NCBI Taxonomy" id="721885"/>
    <lineage>
        <taxon>Eukaryota</taxon>
        <taxon>Fungi</taxon>
        <taxon>Dikarya</taxon>
        <taxon>Basidiomycota</taxon>
        <taxon>Agaricomycotina</taxon>
        <taxon>Agaricomycetes</taxon>
        <taxon>Russulales</taxon>
        <taxon>Stereaceae</taxon>
        <taxon>Stereum</taxon>
    </lineage>
</organism>
<dbReference type="InterPro" id="IPR001810">
    <property type="entry name" value="F-box_dom"/>
</dbReference>
<feature type="domain" description="F-box" evidence="1">
    <location>
        <begin position="17"/>
        <end position="79"/>
    </location>
</feature>
<sequence length="478" mass="52417">MDVAADTVARHTSFGVDDLPPEVLSTIFQLAVGHKEPSIFWNGHHNCIDLSTKSLVRLTHVSCRWRFIATSTRLLWTNVQHSLDHPFSKSRHLSSLYITRSSPCLLDLTLSIPSYCVYPHLRSALNSLLDQFGRVRSLKLDLGLKFGRELALEEVLRWLDTIRPPSLEALELYSSETVGCTSTTAPRFSTRSYDSLSRLSLRNVALNWDRSELSELSILELDYASEDDAPSFDELRAITRSSPGLSKLLLGGAGLRMMERRVNGTSGADVVEEMDGVEVGALRSLEVSLSQGPEYTMRLFDSIRAPLLDSLTVTNATTEAWTLFLASTTSAFPILPFSNPHSYTYAPTFPHLETLTLRDTPTLITPDFTASTPRLSKIVLSCEDYTDLARFLGCVSPEKVRVAEAGICGKSGASGIRGGLWVELREIVALRKGVARDDIGAGVDNGLDGLRVALARRRFSGLGEVVLTVVDGADGGLD</sequence>
<dbReference type="Proteomes" id="UP000053927">
    <property type="component" value="Unassembled WGS sequence"/>
</dbReference>
<evidence type="ECO:0000259" key="1">
    <source>
        <dbReference type="Pfam" id="PF12937"/>
    </source>
</evidence>
<keyword evidence="3" id="KW-1185">Reference proteome</keyword>
<dbReference type="KEGG" id="shs:STEHIDRAFT_135572"/>
<gene>
    <name evidence="2" type="ORF">STEHIDRAFT_135572</name>
</gene>
<dbReference type="AlphaFoldDB" id="R7S099"/>
<dbReference type="OrthoDB" id="3203373at2759"/>
<protein>
    <recommendedName>
        <fullName evidence="1">F-box domain-containing protein</fullName>
    </recommendedName>
</protein>
<proteinExistence type="predicted"/>
<dbReference type="OMA" id="WVELREI"/>
<dbReference type="SUPFAM" id="SSF81383">
    <property type="entry name" value="F-box domain"/>
    <property type="match status" value="1"/>
</dbReference>
<evidence type="ECO:0000313" key="3">
    <source>
        <dbReference type="Proteomes" id="UP000053927"/>
    </source>
</evidence>
<dbReference type="EMBL" id="JH687400">
    <property type="protein sequence ID" value="EIM79997.1"/>
    <property type="molecule type" value="Genomic_DNA"/>
</dbReference>
<dbReference type="Pfam" id="PF12937">
    <property type="entry name" value="F-box-like"/>
    <property type="match status" value="1"/>
</dbReference>
<accession>R7S099</accession>
<dbReference type="RefSeq" id="XP_007310981.1">
    <property type="nucleotide sequence ID" value="XM_007310919.1"/>
</dbReference>
<name>R7S099_STEHR</name>
<reference evidence="3" key="1">
    <citation type="journal article" date="2012" name="Science">
        <title>The Paleozoic origin of enzymatic lignin decomposition reconstructed from 31 fungal genomes.</title>
        <authorList>
            <person name="Floudas D."/>
            <person name="Binder M."/>
            <person name="Riley R."/>
            <person name="Barry K."/>
            <person name="Blanchette R.A."/>
            <person name="Henrissat B."/>
            <person name="Martinez A.T."/>
            <person name="Otillar R."/>
            <person name="Spatafora J.W."/>
            <person name="Yadav J.S."/>
            <person name="Aerts A."/>
            <person name="Benoit I."/>
            <person name="Boyd A."/>
            <person name="Carlson A."/>
            <person name="Copeland A."/>
            <person name="Coutinho P.M."/>
            <person name="de Vries R.P."/>
            <person name="Ferreira P."/>
            <person name="Findley K."/>
            <person name="Foster B."/>
            <person name="Gaskell J."/>
            <person name="Glotzer D."/>
            <person name="Gorecki P."/>
            <person name="Heitman J."/>
            <person name="Hesse C."/>
            <person name="Hori C."/>
            <person name="Igarashi K."/>
            <person name="Jurgens J.A."/>
            <person name="Kallen N."/>
            <person name="Kersten P."/>
            <person name="Kohler A."/>
            <person name="Kuees U."/>
            <person name="Kumar T.K.A."/>
            <person name="Kuo A."/>
            <person name="LaButti K."/>
            <person name="Larrondo L.F."/>
            <person name="Lindquist E."/>
            <person name="Ling A."/>
            <person name="Lombard V."/>
            <person name="Lucas S."/>
            <person name="Lundell T."/>
            <person name="Martin R."/>
            <person name="McLaughlin D.J."/>
            <person name="Morgenstern I."/>
            <person name="Morin E."/>
            <person name="Murat C."/>
            <person name="Nagy L.G."/>
            <person name="Nolan M."/>
            <person name="Ohm R.A."/>
            <person name="Patyshakuliyeva A."/>
            <person name="Rokas A."/>
            <person name="Ruiz-Duenas F.J."/>
            <person name="Sabat G."/>
            <person name="Salamov A."/>
            <person name="Samejima M."/>
            <person name="Schmutz J."/>
            <person name="Slot J.C."/>
            <person name="St John F."/>
            <person name="Stenlid J."/>
            <person name="Sun H."/>
            <person name="Sun S."/>
            <person name="Syed K."/>
            <person name="Tsang A."/>
            <person name="Wiebenga A."/>
            <person name="Young D."/>
            <person name="Pisabarro A."/>
            <person name="Eastwood D.C."/>
            <person name="Martin F."/>
            <person name="Cullen D."/>
            <person name="Grigoriev I.V."/>
            <person name="Hibbett D.S."/>
        </authorList>
    </citation>
    <scope>NUCLEOTIDE SEQUENCE [LARGE SCALE GENOMIC DNA]</scope>
    <source>
        <strain evidence="3">FP-91666</strain>
    </source>
</reference>
<dbReference type="GeneID" id="18798444"/>
<dbReference type="Gene3D" id="1.20.1280.50">
    <property type="match status" value="1"/>
</dbReference>
<evidence type="ECO:0000313" key="2">
    <source>
        <dbReference type="EMBL" id="EIM79997.1"/>
    </source>
</evidence>